<protein>
    <submittedName>
        <fullName evidence="2">Iron chaperone</fullName>
    </submittedName>
</protein>
<organism evidence="2 3">
    <name type="scientific">Paenibacillus sabuli</name>
    <dbReference type="NCBI Taxonomy" id="2772509"/>
    <lineage>
        <taxon>Bacteria</taxon>
        <taxon>Bacillati</taxon>
        <taxon>Bacillota</taxon>
        <taxon>Bacilli</taxon>
        <taxon>Bacillales</taxon>
        <taxon>Paenibacillaceae</taxon>
        <taxon>Paenibacillus</taxon>
    </lineage>
</organism>
<evidence type="ECO:0000313" key="3">
    <source>
        <dbReference type="Proteomes" id="UP000621560"/>
    </source>
</evidence>
<feature type="domain" description="YdhG-like" evidence="1">
    <location>
        <begin position="16"/>
        <end position="111"/>
    </location>
</feature>
<sequence length="122" mass="14168">METFDDYLDKLDNPEHRARMNEVLDWVQATFPELTPKIAWNQPMYTDHGTFIVGFSAAKKHWAVSPEPAGMAYILEDIKRAGHDHTKQLVRFPWAKPVDYALLEKMIAFNIADKAECATFWR</sequence>
<dbReference type="InterPro" id="IPR014922">
    <property type="entry name" value="YdhG-like"/>
</dbReference>
<name>A0A927GR81_9BACL</name>
<accession>A0A927GR81</accession>
<reference evidence="2" key="1">
    <citation type="submission" date="2020-09" db="EMBL/GenBank/DDBJ databases">
        <title>A novel bacterium of genus Paenibacillus, isolated from South China Sea.</title>
        <authorList>
            <person name="Huang H."/>
            <person name="Mo K."/>
            <person name="Hu Y."/>
        </authorList>
    </citation>
    <scope>NUCLEOTIDE SEQUENCE</scope>
    <source>
        <strain evidence="2">IB182496</strain>
    </source>
</reference>
<keyword evidence="3" id="KW-1185">Reference proteome</keyword>
<dbReference type="EMBL" id="JACXIZ010000015">
    <property type="protein sequence ID" value="MBD2845339.1"/>
    <property type="molecule type" value="Genomic_DNA"/>
</dbReference>
<comment type="caution">
    <text evidence="2">The sequence shown here is derived from an EMBL/GenBank/DDBJ whole genome shotgun (WGS) entry which is preliminary data.</text>
</comment>
<dbReference type="Gene3D" id="3.90.1150.200">
    <property type="match status" value="1"/>
</dbReference>
<dbReference type="RefSeq" id="WP_190916856.1">
    <property type="nucleotide sequence ID" value="NZ_JACXIZ010000015.1"/>
</dbReference>
<dbReference type="AlphaFoldDB" id="A0A927GR81"/>
<proteinExistence type="predicted"/>
<dbReference type="SUPFAM" id="SSF159888">
    <property type="entry name" value="YdhG-like"/>
    <property type="match status" value="1"/>
</dbReference>
<dbReference type="Proteomes" id="UP000621560">
    <property type="component" value="Unassembled WGS sequence"/>
</dbReference>
<evidence type="ECO:0000313" key="2">
    <source>
        <dbReference type="EMBL" id="MBD2845339.1"/>
    </source>
</evidence>
<evidence type="ECO:0000259" key="1">
    <source>
        <dbReference type="Pfam" id="PF08818"/>
    </source>
</evidence>
<gene>
    <name evidence="2" type="ORF">IDH44_09065</name>
</gene>
<dbReference type="Pfam" id="PF08818">
    <property type="entry name" value="DUF1801"/>
    <property type="match status" value="1"/>
</dbReference>
<dbReference type="Gene3D" id="1.20.5.420">
    <property type="entry name" value="Immunoglobulin FC, subunit C"/>
    <property type="match status" value="1"/>
</dbReference>